<dbReference type="InterPro" id="IPR019933">
    <property type="entry name" value="DivIVA_domain"/>
</dbReference>
<evidence type="ECO:0000256" key="1">
    <source>
        <dbReference type="SAM" id="Coils"/>
    </source>
</evidence>
<evidence type="ECO:0008006" key="5">
    <source>
        <dbReference type="Google" id="ProtNLM"/>
    </source>
</evidence>
<proteinExistence type="predicted"/>
<evidence type="ECO:0000313" key="3">
    <source>
        <dbReference type="EMBL" id="GAA3590885.1"/>
    </source>
</evidence>
<feature type="compositionally biased region" description="Low complexity" evidence="2">
    <location>
        <begin position="153"/>
        <end position="165"/>
    </location>
</feature>
<feature type="compositionally biased region" description="Low complexity" evidence="2">
    <location>
        <begin position="214"/>
        <end position="223"/>
    </location>
</feature>
<organism evidence="3 4">
    <name type="scientific">Kineosporia mesophila</name>
    <dbReference type="NCBI Taxonomy" id="566012"/>
    <lineage>
        <taxon>Bacteria</taxon>
        <taxon>Bacillati</taxon>
        <taxon>Actinomycetota</taxon>
        <taxon>Actinomycetes</taxon>
        <taxon>Kineosporiales</taxon>
        <taxon>Kineosporiaceae</taxon>
        <taxon>Kineosporia</taxon>
    </lineage>
</organism>
<gene>
    <name evidence="3" type="ORF">GCM10022223_01750</name>
</gene>
<keyword evidence="1" id="KW-0175">Coiled coil</keyword>
<comment type="caution">
    <text evidence="3">The sequence shown here is derived from an EMBL/GenBank/DDBJ whole genome shotgun (WGS) entry which is preliminary data.</text>
</comment>
<sequence>MTLLMVLLTLAVVAGVIAVATGVIRGGLDEPAQTVPARALPAEGVTGRDVASLRFVQGFRGYRMDQVDAALDTLAIEVDRLRAQVAQEKSARLQLARGRAGGAVTTTGEGIVPVEMSQTPRDQGATPGTGGPGTGSFEAPGAHAPGTGSLSTTGSQPSGDQPSSGPGTGSLRGSGPETGSFPASDSGTGSWEAPASGPGTGSFPASGPVTGSIPAPGAGAPAGTSDPLTGPGTGPMRRPRRRAAGDAATGEFRPRPEDRS</sequence>
<feature type="compositionally biased region" description="Low complexity" evidence="2">
    <location>
        <begin position="100"/>
        <end position="110"/>
    </location>
</feature>
<feature type="region of interest" description="Disordered" evidence="2">
    <location>
        <begin position="100"/>
        <end position="260"/>
    </location>
</feature>
<dbReference type="Proteomes" id="UP001501074">
    <property type="component" value="Unassembled WGS sequence"/>
</dbReference>
<name>A0ABP6YV92_9ACTN</name>
<dbReference type="EMBL" id="BAAAZO010000001">
    <property type="protein sequence ID" value="GAA3590885.1"/>
    <property type="molecule type" value="Genomic_DNA"/>
</dbReference>
<dbReference type="NCBIfam" id="TIGR03544">
    <property type="entry name" value="DivI1A_domain"/>
    <property type="match status" value="1"/>
</dbReference>
<keyword evidence="4" id="KW-1185">Reference proteome</keyword>
<protein>
    <recommendedName>
        <fullName evidence="5">DivIVA domain-containing protein</fullName>
    </recommendedName>
</protein>
<dbReference type="Gene3D" id="6.10.250.660">
    <property type="match status" value="1"/>
</dbReference>
<dbReference type="RefSeq" id="WP_231485463.1">
    <property type="nucleotide sequence ID" value="NZ_BAAAZO010000001.1"/>
</dbReference>
<accession>A0ABP6YV92</accession>
<feature type="coiled-coil region" evidence="1">
    <location>
        <begin position="64"/>
        <end position="91"/>
    </location>
</feature>
<evidence type="ECO:0000256" key="2">
    <source>
        <dbReference type="SAM" id="MobiDB-lite"/>
    </source>
</evidence>
<evidence type="ECO:0000313" key="4">
    <source>
        <dbReference type="Proteomes" id="UP001501074"/>
    </source>
</evidence>
<reference evidence="4" key="1">
    <citation type="journal article" date="2019" name="Int. J. Syst. Evol. Microbiol.">
        <title>The Global Catalogue of Microorganisms (GCM) 10K type strain sequencing project: providing services to taxonomists for standard genome sequencing and annotation.</title>
        <authorList>
            <consortium name="The Broad Institute Genomics Platform"/>
            <consortium name="The Broad Institute Genome Sequencing Center for Infectious Disease"/>
            <person name="Wu L."/>
            <person name="Ma J."/>
        </authorList>
    </citation>
    <scope>NUCLEOTIDE SEQUENCE [LARGE SCALE GENOMIC DNA]</scope>
    <source>
        <strain evidence="4">JCM 16902</strain>
    </source>
</reference>